<dbReference type="KEGG" id="azz:DEW08_22125"/>
<protein>
    <submittedName>
        <fullName evidence="5">AraC family transcriptional regulator</fullName>
    </submittedName>
</protein>
<keyword evidence="3" id="KW-0804">Transcription</keyword>
<evidence type="ECO:0000313" key="6">
    <source>
        <dbReference type="Proteomes" id="UP000245629"/>
    </source>
</evidence>
<keyword evidence="1" id="KW-0805">Transcription regulation</keyword>
<dbReference type="SMART" id="SM00342">
    <property type="entry name" value="HTH_ARAC"/>
    <property type="match status" value="1"/>
</dbReference>
<dbReference type="PROSITE" id="PS01124">
    <property type="entry name" value="HTH_ARAC_FAMILY_2"/>
    <property type="match status" value="1"/>
</dbReference>
<dbReference type="InterPro" id="IPR009057">
    <property type="entry name" value="Homeodomain-like_sf"/>
</dbReference>
<name>A0A2S2CWE3_9PROT</name>
<dbReference type="InterPro" id="IPR050204">
    <property type="entry name" value="AraC_XylS_family_regulators"/>
</dbReference>
<keyword evidence="5" id="KW-0614">Plasmid</keyword>
<dbReference type="PRINTS" id="PR00032">
    <property type="entry name" value="HTHARAC"/>
</dbReference>
<dbReference type="RefSeq" id="WP_109331402.1">
    <property type="nucleotide sequence ID" value="NZ_CP029356.1"/>
</dbReference>
<evidence type="ECO:0000256" key="1">
    <source>
        <dbReference type="ARBA" id="ARBA00023015"/>
    </source>
</evidence>
<dbReference type="InterPro" id="IPR035418">
    <property type="entry name" value="AraC-bd_2"/>
</dbReference>
<dbReference type="AlphaFoldDB" id="A0A2S2CWE3"/>
<reference evidence="6" key="1">
    <citation type="submission" date="2018-05" db="EMBL/GenBank/DDBJ databases">
        <title>Azospirillum thermophila sp. nov., a novel isolated from hot spring.</title>
        <authorList>
            <person name="Zhao Z."/>
        </authorList>
    </citation>
    <scope>NUCLEOTIDE SEQUENCE [LARGE SCALE GENOMIC DNA]</scope>
    <source>
        <strain evidence="6">CFH 70021</strain>
        <plasmid evidence="6">unnamed1</plasmid>
    </source>
</reference>
<dbReference type="GO" id="GO:0003700">
    <property type="term" value="F:DNA-binding transcription factor activity"/>
    <property type="evidence" value="ECO:0007669"/>
    <property type="project" value="InterPro"/>
</dbReference>
<dbReference type="InterPro" id="IPR018060">
    <property type="entry name" value="HTH_AraC"/>
</dbReference>
<feature type="domain" description="HTH araC/xylS-type" evidence="4">
    <location>
        <begin position="222"/>
        <end position="322"/>
    </location>
</feature>
<evidence type="ECO:0000256" key="3">
    <source>
        <dbReference type="ARBA" id="ARBA00023163"/>
    </source>
</evidence>
<dbReference type="InterPro" id="IPR020449">
    <property type="entry name" value="Tscrpt_reg_AraC-type_HTH"/>
</dbReference>
<accession>A0A2S2CWE3</accession>
<dbReference type="EMBL" id="CP029356">
    <property type="protein sequence ID" value="AWK88778.1"/>
    <property type="molecule type" value="Genomic_DNA"/>
</dbReference>
<dbReference type="OrthoDB" id="5295469at2"/>
<dbReference type="Pfam" id="PF14525">
    <property type="entry name" value="AraC_binding_2"/>
    <property type="match status" value="1"/>
</dbReference>
<geneLocation type="plasmid" evidence="5 6">
    <name>unnamed1</name>
</geneLocation>
<evidence type="ECO:0000259" key="4">
    <source>
        <dbReference type="PROSITE" id="PS01124"/>
    </source>
</evidence>
<evidence type="ECO:0000313" key="5">
    <source>
        <dbReference type="EMBL" id="AWK88778.1"/>
    </source>
</evidence>
<dbReference type="SUPFAM" id="SSF46689">
    <property type="entry name" value="Homeodomain-like"/>
    <property type="match status" value="1"/>
</dbReference>
<keyword evidence="6" id="KW-1185">Reference proteome</keyword>
<dbReference type="PANTHER" id="PTHR46796">
    <property type="entry name" value="HTH-TYPE TRANSCRIPTIONAL ACTIVATOR RHAS-RELATED"/>
    <property type="match status" value="1"/>
</dbReference>
<sequence length="347" mass="37623">MEQTAGSAPPAAALHFPGPAVSPEEIFWAWREQMSVLWDVAVANRQAVESFQATLSAHHMGTMLIGRATASAQQFRRSSTTIARSAVDHYLVQLYETGGYGGVAGQREIEVRAGDICVVDLAQPVHTSASAFSNVNLLVPRAVLAPLLRDPDGLHGAVLSGQSALGRVLSHHLQCLTAEAPNMTGTESVAVAEGTAAMIARSVGPVADMQAAAGGARHLQILRIRRYIEEHLAAEELTPEHIADVFGLSRSTLYRLFEPLGGVTDYIRDRRLLRCFMEIMSSAQRHRRIADIAYDWGFSSESAFSRAFRRRFGMSPRDTRAVASSQSASWGTNAGTARLEAWIRSLG</sequence>
<organism evidence="5 6">
    <name type="scientific">Azospirillum thermophilum</name>
    <dbReference type="NCBI Taxonomy" id="2202148"/>
    <lineage>
        <taxon>Bacteria</taxon>
        <taxon>Pseudomonadati</taxon>
        <taxon>Pseudomonadota</taxon>
        <taxon>Alphaproteobacteria</taxon>
        <taxon>Rhodospirillales</taxon>
        <taxon>Azospirillaceae</taxon>
        <taxon>Azospirillum</taxon>
    </lineage>
</organism>
<keyword evidence="2" id="KW-0238">DNA-binding</keyword>
<proteinExistence type="predicted"/>
<dbReference type="Proteomes" id="UP000245629">
    <property type="component" value="Plasmid unnamed1"/>
</dbReference>
<dbReference type="Pfam" id="PF12833">
    <property type="entry name" value="HTH_18"/>
    <property type="match status" value="1"/>
</dbReference>
<dbReference type="GO" id="GO:0043565">
    <property type="term" value="F:sequence-specific DNA binding"/>
    <property type="evidence" value="ECO:0007669"/>
    <property type="project" value="InterPro"/>
</dbReference>
<gene>
    <name evidence="5" type="ORF">DEW08_22125</name>
</gene>
<dbReference type="PANTHER" id="PTHR46796:SF6">
    <property type="entry name" value="ARAC SUBFAMILY"/>
    <property type="match status" value="1"/>
</dbReference>
<dbReference type="Gene3D" id="1.10.10.60">
    <property type="entry name" value="Homeodomain-like"/>
    <property type="match status" value="1"/>
</dbReference>
<evidence type="ECO:0000256" key="2">
    <source>
        <dbReference type="ARBA" id="ARBA00023125"/>
    </source>
</evidence>